<keyword evidence="5" id="KW-1185">Reference proteome</keyword>
<dbReference type="Proteomes" id="UP000002318">
    <property type="component" value="Chromosome"/>
</dbReference>
<dbReference type="AlphaFoldDB" id="E1R8A0"/>
<sequence length="306" mass="34124">MNPFLPLMVLIFLFGVVILVSLIRSVRIVPGKVALVVERLGKYSRTLEAGFHVLVPFIERVKYRHGLKEVAVDVPAQDCFTQDNVKVRVDGVLYMKVVDARRASYGITNYQYATIQLAQTTMRSVIGRLELDKTFEERDAINAEVVKAVDEAADAWGVKVSRYEIQNINVPSGILEAMEVQMRAEREKRAAIARSLGEKESKINYSQAEMEEAVNRSEGVKEKMINEAEGKAQEILSLARATADGIKMVARSVANQGGEDALALRVAEGYIEELSKLAKQQTRVVVPMDVTDMAAMMTKVERMVKE</sequence>
<dbReference type="EMBL" id="CP002116">
    <property type="protein sequence ID" value="ADK79244.1"/>
    <property type="molecule type" value="Genomic_DNA"/>
</dbReference>
<dbReference type="SUPFAM" id="SSF117892">
    <property type="entry name" value="Band 7/SPFH domain"/>
    <property type="match status" value="1"/>
</dbReference>
<dbReference type="Pfam" id="PF01145">
    <property type="entry name" value="Band_7"/>
    <property type="match status" value="1"/>
</dbReference>
<dbReference type="GO" id="GO:0005886">
    <property type="term" value="C:plasma membrane"/>
    <property type="evidence" value="ECO:0007669"/>
    <property type="project" value="UniProtKB-ARBA"/>
</dbReference>
<organism evidence="4 5">
    <name type="scientific">Sediminispirochaeta smaragdinae (strain DSM 11293 / JCM 15392 / SEBR 4228)</name>
    <name type="common">Spirochaeta smaragdinae</name>
    <dbReference type="NCBI Taxonomy" id="573413"/>
    <lineage>
        <taxon>Bacteria</taxon>
        <taxon>Pseudomonadati</taxon>
        <taxon>Spirochaetota</taxon>
        <taxon>Spirochaetia</taxon>
        <taxon>Spirochaetales</taxon>
        <taxon>Spirochaetaceae</taxon>
        <taxon>Sediminispirochaeta</taxon>
    </lineage>
</organism>
<protein>
    <submittedName>
        <fullName evidence="4">Band 7 protein</fullName>
    </submittedName>
</protein>
<dbReference type="Gene3D" id="3.30.479.30">
    <property type="entry name" value="Band 7 domain"/>
    <property type="match status" value="1"/>
</dbReference>
<dbReference type="InterPro" id="IPR036013">
    <property type="entry name" value="Band_7/SPFH_dom_sf"/>
</dbReference>
<dbReference type="SMART" id="SM00244">
    <property type="entry name" value="PHB"/>
    <property type="match status" value="1"/>
</dbReference>
<evidence type="ECO:0000313" key="5">
    <source>
        <dbReference type="Proteomes" id="UP000002318"/>
    </source>
</evidence>
<dbReference type="GO" id="GO:0098552">
    <property type="term" value="C:side of membrane"/>
    <property type="evidence" value="ECO:0007669"/>
    <property type="project" value="UniProtKB-ARBA"/>
</dbReference>
<proteinExistence type="inferred from homology"/>
<dbReference type="HOGENOM" id="CLU_024949_2_2_12"/>
<evidence type="ECO:0000259" key="3">
    <source>
        <dbReference type="SMART" id="SM00244"/>
    </source>
</evidence>
<dbReference type="InterPro" id="IPR001107">
    <property type="entry name" value="Band_7"/>
</dbReference>
<dbReference type="PRINTS" id="PR00721">
    <property type="entry name" value="STOMATIN"/>
</dbReference>
<dbReference type="InterPro" id="IPR050710">
    <property type="entry name" value="Band7/mec-2_domain"/>
</dbReference>
<accession>E1R8A0</accession>
<dbReference type="FunFam" id="3.30.479.30:FF:000004">
    <property type="entry name" value="Putative membrane protease family, stomatin"/>
    <property type="match status" value="1"/>
</dbReference>
<dbReference type="CDD" id="cd08829">
    <property type="entry name" value="SPFH_paraslipin"/>
    <property type="match status" value="1"/>
</dbReference>
<evidence type="ECO:0000313" key="4">
    <source>
        <dbReference type="EMBL" id="ADK79244.1"/>
    </source>
</evidence>
<dbReference type="InterPro" id="IPR032435">
    <property type="entry name" value="STML2-like_C"/>
</dbReference>
<comment type="similarity">
    <text evidence="2">Belongs to the band 7/mec-2 family.</text>
</comment>
<evidence type="ECO:0000256" key="1">
    <source>
        <dbReference type="ARBA" id="ARBA00004167"/>
    </source>
</evidence>
<dbReference type="Pfam" id="PF16200">
    <property type="entry name" value="Band_7_C"/>
    <property type="match status" value="1"/>
</dbReference>
<dbReference type="STRING" id="573413.Spirs_0084"/>
<dbReference type="eggNOG" id="COG0330">
    <property type="taxonomic scope" value="Bacteria"/>
</dbReference>
<evidence type="ECO:0000256" key="2">
    <source>
        <dbReference type="ARBA" id="ARBA00008164"/>
    </source>
</evidence>
<dbReference type="PANTHER" id="PTHR43327">
    <property type="entry name" value="STOMATIN-LIKE PROTEIN 2, MITOCHONDRIAL"/>
    <property type="match status" value="1"/>
</dbReference>
<dbReference type="PANTHER" id="PTHR43327:SF10">
    <property type="entry name" value="STOMATIN-LIKE PROTEIN 2, MITOCHONDRIAL"/>
    <property type="match status" value="1"/>
</dbReference>
<dbReference type="KEGG" id="ssm:Spirs_0084"/>
<gene>
    <name evidence="4" type="ordered locus">Spirs_0084</name>
</gene>
<dbReference type="RefSeq" id="WP_013252708.1">
    <property type="nucleotide sequence ID" value="NC_014364.1"/>
</dbReference>
<reference evidence="4 5" key="1">
    <citation type="journal article" date="2010" name="Stand. Genomic Sci.">
        <title>Complete genome sequence of Spirochaeta smaragdinae type strain (SEBR 4228).</title>
        <authorList>
            <person name="Mavromatis K."/>
            <person name="Yasawong M."/>
            <person name="Chertkov O."/>
            <person name="Lapidus A."/>
            <person name="Lucas S."/>
            <person name="Nolan M."/>
            <person name="Del Rio T.G."/>
            <person name="Tice H."/>
            <person name="Cheng J.F."/>
            <person name="Pitluck S."/>
            <person name="Liolios K."/>
            <person name="Ivanova N."/>
            <person name="Tapia R."/>
            <person name="Han C."/>
            <person name="Bruce D."/>
            <person name="Goodwin L."/>
            <person name="Pati A."/>
            <person name="Chen A."/>
            <person name="Palaniappan K."/>
            <person name="Land M."/>
            <person name="Hauser L."/>
            <person name="Chang Y.J."/>
            <person name="Jeffries C.D."/>
            <person name="Detter J.C."/>
            <person name="Rohde M."/>
            <person name="Brambilla E."/>
            <person name="Spring S."/>
            <person name="Goker M."/>
            <person name="Sikorski J."/>
            <person name="Woyke T."/>
            <person name="Bristow J."/>
            <person name="Eisen J.A."/>
            <person name="Markowitz V."/>
            <person name="Hugenholtz P."/>
            <person name="Klenk H.P."/>
            <person name="Kyrpides N.C."/>
        </authorList>
    </citation>
    <scope>NUCLEOTIDE SEQUENCE [LARGE SCALE GENOMIC DNA]</scope>
    <source>
        <strain evidence="5">DSM 11293 / JCM 15392 / SEBR 4228</strain>
    </source>
</reference>
<comment type="subcellular location">
    <subcellularLocation>
        <location evidence="1">Membrane</location>
        <topology evidence="1">Single-pass membrane protein</topology>
    </subcellularLocation>
</comment>
<name>E1R8A0_SEDSS</name>
<dbReference type="InterPro" id="IPR001972">
    <property type="entry name" value="Stomatin_HflK_fam"/>
</dbReference>
<dbReference type="OrthoDB" id="9809197at2"/>
<feature type="domain" description="Band 7" evidence="3">
    <location>
        <begin position="24"/>
        <end position="182"/>
    </location>
</feature>